<dbReference type="AlphaFoldDB" id="A0A5D0CJ59"/>
<dbReference type="EMBL" id="VSDO01000006">
    <property type="protein sequence ID" value="TYA09979.1"/>
    <property type="molecule type" value="Genomic_DNA"/>
</dbReference>
<dbReference type="SUPFAM" id="SSF49384">
    <property type="entry name" value="Carbohydrate-binding domain"/>
    <property type="match status" value="1"/>
</dbReference>
<dbReference type="PROSITE" id="PS51257">
    <property type="entry name" value="PROKAR_LIPOPROTEIN"/>
    <property type="match status" value="1"/>
</dbReference>
<keyword evidence="1" id="KW-0732">Signal</keyword>
<dbReference type="CDD" id="cd08547">
    <property type="entry name" value="Type_II_cohesin"/>
    <property type="match status" value="1"/>
</dbReference>
<dbReference type="InterPro" id="IPR002102">
    <property type="entry name" value="Cohesin_dom"/>
</dbReference>
<evidence type="ECO:0000313" key="4">
    <source>
        <dbReference type="Proteomes" id="UP000325218"/>
    </source>
</evidence>
<comment type="caution">
    <text evidence="3">The sequence shown here is derived from an EMBL/GenBank/DDBJ whole genome shotgun (WGS) entry which is preliminary data.</text>
</comment>
<dbReference type="GO" id="GO:0000272">
    <property type="term" value="P:polysaccharide catabolic process"/>
    <property type="evidence" value="ECO:0007669"/>
    <property type="project" value="InterPro"/>
</dbReference>
<accession>A0A5D0CJ59</accession>
<sequence length="185" mass="19985">MRAVKTGLACLAMLSACFALAANPVQAEGRTKSQIELFLQDQDAVLKRGSFVDISVKTQDVPGLFGIQFELVYDPDLLELPGKNSVEISESFQAWVIKNDPETGIIQIAATRKSLPEDAEENLPLAKFRFRTLTSGNAEVSLQEIKAVDAVPREIQLSSAEEPVVEISIKDPAANAGKGRRDGGS</sequence>
<dbReference type="GO" id="GO:0030246">
    <property type="term" value="F:carbohydrate binding"/>
    <property type="evidence" value="ECO:0007669"/>
    <property type="project" value="InterPro"/>
</dbReference>
<gene>
    <name evidence="3" type="ORF">FRY98_25570</name>
</gene>
<proteinExistence type="predicted"/>
<evidence type="ECO:0000259" key="2">
    <source>
        <dbReference type="Pfam" id="PF00963"/>
    </source>
</evidence>
<feature type="signal peptide" evidence="1">
    <location>
        <begin position="1"/>
        <end position="21"/>
    </location>
</feature>
<evidence type="ECO:0000256" key="1">
    <source>
        <dbReference type="SAM" id="SignalP"/>
    </source>
</evidence>
<dbReference type="InterPro" id="IPR008965">
    <property type="entry name" value="CBM2/CBM3_carb-bd_dom_sf"/>
</dbReference>
<name>A0A5D0CJ59_9BACL</name>
<evidence type="ECO:0000313" key="3">
    <source>
        <dbReference type="EMBL" id="TYA09979.1"/>
    </source>
</evidence>
<reference evidence="3 4" key="1">
    <citation type="submission" date="2019-08" db="EMBL/GenBank/DDBJ databases">
        <title>Genome sequencing of Paenibacillus faecis DSM 23593(T).</title>
        <authorList>
            <person name="Kook J.-K."/>
            <person name="Park S.-N."/>
            <person name="Lim Y.K."/>
        </authorList>
    </citation>
    <scope>NUCLEOTIDE SEQUENCE [LARGE SCALE GENOMIC DNA]</scope>
    <source>
        <strain evidence="3 4">DSM 23593</strain>
    </source>
</reference>
<dbReference type="RefSeq" id="WP_148457549.1">
    <property type="nucleotide sequence ID" value="NZ_VSDO01000006.1"/>
</dbReference>
<keyword evidence="4" id="KW-1185">Reference proteome</keyword>
<dbReference type="OrthoDB" id="2505132at2"/>
<protein>
    <recommendedName>
        <fullName evidence="2">Cohesin domain-containing protein</fullName>
    </recommendedName>
</protein>
<feature type="domain" description="Cohesin" evidence="2">
    <location>
        <begin position="39"/>
        <end position="115"/>
    </location>
</feature>
<dbReference type="Proteomes" id="UP000325218">
    <property type="component" value="Unassembled WGS sequence"/>
</dbReference>
<dbReference type="Gene3D" id="2.60.40.680">
    <property type="match status" value="1"/>
</dbReference>
<organism evidence="3 4">
    <name type="scientific">Paenibacillus faecis</name>
    <dbReference type="NCBI Taxonomy" id="862114"/>
    <lineage>
        <taxon>Bacteria</taxon>
        <taxon>Bacillati</taxon>
        <taxon>Bacillota</taxon>
        <taxon>Bacilli</taxon>
        <taxon>Bacillales</taxon>
        <taxon>Paenibacillaceae</taxon>
        <taxon>Paenibacillus</taxon>
    </lineage>
</organism>
<feature type="chain" id="PRO_5023013206" description="Cohesin domain-containing protein" evidence="1">
    <location>
        <begin position="22"/>
        <end position="185"/>
    </location>
</feature>
<dbReference type="Pfam" id="PF00963">
    <property type="entry name" value="Cohesin"/>
    <property type="match status" value="1"/>
</dbReference>